<dbReference type="InterPro" id="IPR050109">
    <property type="entry name" value="HTH-type_TetR-like_transc_reg"/>
</dbReference>
<evidence type="ECO:0000256" key="1">
    <source>
        <dbReference type="ARBA" id="ARBA00023015"/>
    </source>
</evidence>
<feature type="DNA-binding region" description="H-T-H motif" evidence="4">
    <location>
        <begin position="33"/>
        <end position="52"/>
    </location>
</feature>
<comment type="caution">
    <text evidence="6">The sequence shown here is derived from an EMBL/GenBank/DDBJ whole genome shotgun (WGS) entry which is preliminary data.</text>
</comment>
<keyword evidence="2 4" id="KW-0238">DNA-binding</keyword>
<evidence type="ECO:0000313" key="7">
    <source>
        <dbReference type="Proteomes" id="UP000565715"/>
    </source>
</evidence>
<evidence type="ECO:0000313" key="6">
    <source>
        <dbReference type="EMBL" id="NKY32020.1"/>
    </source>
</evidence>
<dbReference type="Gene3D" id="1.10.10.60">
    <property type="entry name" value="Homeodomain-like"/>
    <property type="match status" value="1"/>
</dbReference>
<keyword evidence="1" id="KW-0805">Transcription regulation</keyword>
<dbReference type="InterPro" id="IPR004111">
    <property type="entry name" value="Repressor_TetR_C"/>
</dbReference>
<evidence type="ECO:0000256" key="2">
    <source>
        <dbReference type="ARBA" id="ARBA00023125"/>
    </source>
</evidence>
<dbReference type="PANTHER" id="PTHR30055">
    <property type="entry name" value="HTH-TYPE TRANSCRIPTIONAL REGULATOR RUTR"/>
    <property type="match status" value="1"/>
</dbReference>
<dbReference type="Gene3D" id="1.10.357.10">
    <property type="entry name" value="Tetracycline Repressor, domain 2"/>
    <property type="match status" value="1"/>
</dbReference>
<keyword evidence="7" id="KW-1185">Reference proteome</keyword>
<dbReference type="InterPro" id="IPR036271">
    <property type="entry name" value="Tet_transcr_reg_TetR-rel_C_sf"/>
</dbReference>
<dbReference type="GO" id="GO:0000976">
    <property type="term" value="F:transcription cis-regulatory region binding"/>
    <property type="evidence" value="ECO:0007669"/>
    <property type="project" value="TreeGrafter"/>
</dbReference>
<dbReference type="Proteomes" id="UP000565715">
    <property type="component" value="Unassembled WGS sequence"/>
</dbReference>
<dbReference type="SUPFAM" id="SSF46689">
    <property type="entry name" value="Homeodomain-like"/>
    <property type="match status" value="1"/>
</dbReference>
<dbReference type="SUPFAM" id="SSF48498">
    <property type="entry name" value="Tetracyclin repressor-like, C-terminal domain"/>
    <property type="match status" value="1"/>
</dbReference>
<dbReference type="RefSeq" id="WP_068035727.1">
    <property type="nucleotide sequence ID" value="NZ_JAAXOO010000001.1"/>
</dbReference>
<name>A0A846XB40_9NOCA</name>
<dbReference type="PROSITE" id="PS50977">
    <property type="entry name" value="HTH_TETR_2"/>
    <property type="match status" value="1"/>
</dbReference>
<evidence type="ECO:0000256" key="3">
    <source>
        <dbReference type="ARBA" id="ARBA00023163"/>
    </source>
</evidence>
<dbReference type="EMBL" id="JAAXOO010000001">
    <property type="protein sequence ID" value="NKY32020.1"/>
    <property type="molecule type" value="Genomic_DNA"/>
</dbReference>
<reference evidence="6 7" key="1">
    <citation type="submission" date="2020-04" db="EMBL/GenBank/DDBJ databases">
        <title>MicrobeNet Type strains.</title>
        <authorList>
            <person name="Nicholson A.C."/>
        </authorList>
    </citation>
    <scope>NUCLEOTIDE SEQUENCE [LARGE SCALE GENOMIC DNA]</scope>
    <source>
        <strain evidence="6 7">DSM 45078</strain>
    </source>
</reference>
<dbReference type="PANTHER" id="PTHR30055:SF151">
    <property type="entry name" value="TRANSCRIPTIONAL REGULATORY PROTEIN"/>
    <property type="match status" value="1"/>
</dbReference>
<evidence type="ECO:0000256" key="4">
    <source>
        <dbReference type="PROSITE-ProRule" id="PRU00335"/>
    </source>
</evidence>
<accession>A0A846XB40</accession>
<protein>
    <submittedName>
        <fullName evidence="6">TetR/AcrR family transcriptional regulator</fullName>
    </submittedName>
</protein>
<dbReference type="GO" id="GO:0003700">
    <property type="term" value="F:DNA-binding transcription factor activity"/>
    <property type="evidence" value="ECO:0007669"/>
    <property type="project" value="TreeGrafter"/>
</dbReference>
<dbReference type="InterPro" id="IPR001647">
    <property type="entry name" value="HTH_TetR"/>
</dbReference>
<gene>
    <name evidence="6" type="ORF">HGA13_02885</name>
</gene>
<dbReference type="Pfam" id="PF00440">
    <property type="entry name" value="TetR_N"/>
    <property type="match status" value="1"/>
</dbReference>
<organism evidence="6 7">
    <name type="scientific">Nocardia speluncae</name>
    <dbReference type="NCBI Taxonomy" id="419477"/>
    <lineage>
        <taxon>Bacteria</taxon>
        <taxon>Bacillati</taxon>
        <taxon>Actinomycetota</taxon>
        <taxon>Actinomycetes</taxon>
        <taxon>Mycobacteriales</taxon>
        <taxon>Nocardiaceae</taxon>
        <taxon>Nocardia</taxon>
    </lineage>
</organism>
<evidence type="ECO:0000259" key="5">
    <source>
        <dbReference type="PROSITE" id="PS50977"/>
    </source>
</evidence>
<keyword evidence="3" id="KW-0804">Transcription</keyword>
<dbReference type="AlphaFoldDB" id="A0A846XB40"/>
<dbReference type="InterPro" id="IPR009057">
    <property type="entry name" value="Homeodomain-like_sf"/>
</dbReference>
<dbReference type="Pfam" id="PF02909">
    <property type="entry name" value="TetR_C_1"/>
    <property type="match status" value="1"/>
</dbReference>
<feature type="domain" description="HTH tetR-type" evidence="5">
    <location>
        <begin position="10"/>
        <end position="70"/>
    </location>
</feature>
<sequence>MSPRVGPSGPLSREKIVTAAIEVADELGLDAMTMKRVADRLGAGVMSLYRHIADKEQLIEAMVDQITGEYDYPTQTGLDWRAAMHVLARQDWTAFLDHPWMLTATATVTPPFGTASLTAMEWALTALEELELAPHTAARAIMTINNYVQGSARVFLGGTQGEAGDDPGSNWQHRLADIDLSAFPRLHHLITQPLPAGERDPFADGLDIILDGIAADHP</sequence>
<dbReference type="GO" id="GO:0045892">
    <property type="term" value="P:negative regulation of DNA-templated transcription"/>
    <property type="evidence" value="ECO:0007669"/>
    <property type="project" value="InterPro"/>
</dbReference>
<proteinExistence type="predicted"/>